<sequence length="189" mass="21004">MSFAAIIEGEELVLVGHLHVHHEQLTVFLLLLHGWHLKQCYMGSPDNEVAGESSDIFSSLDLATSADYLAAVDDDIPEVASPWSTMAARVSRWPHGLVGDGGEGGASSTTSPLLPPRRCRPDAAGRGSCRWFCRSTHPDTLVGSGRGLIRRRCWPSRRRRQRWWAHPMALPRLPPWKGKDGGQFRLIIH</sequence>
<evidence type="ECO:0000256" key="1">
    <source>
        <dbReference type="SAM" id="MobiDB-lite"/>
    </source>
</evidence>
<reference evidence="3" key="1">
    <citation type="journal article" date="2005" name="Nature">
        <title>The map-based sequence of the rice genome.</title>
        <authorList>
            <consortium name="International rice genome sequencing project (IRGSP)"/>
            <person name="Matsumoto T."/>
            <person name="Wu J."/>
            <person name="Kanamori H."/>
            <person name="Katayose Y."/>
            <person name="Fujisawa M."/>
            <person name="Namiki N."/>
            <person name="Mizuno H."/>
            <person name="Yamamoto K."/>
            <person name="Antonio B.A."/>
            <person name="Baba T."/>
            <person name="Sakata K."/>
            <person name="Nagamura Y."/>
            <person name="Aoki H."/>
            <person name="Arikawa K."/>
            <person name="Arita K."/>
            <person name="Bito T."/>
            <person name="Chiden Y."/>
            <person name="Fujitsuka N."/>
            <person name="Fukunaka R."/>
            <person name="Hamada M."/>
            <person name="Harada C."/>
            <person name="Hayashi A."/>
            <person name="Hijishita S."/>
            <person name="Honda M."/>
            <person name="Hosokawa S."/>
            <person name="Ichikawa Y."/>
            <person name="Idonuma A."/>
            <person name="Iijima M."/>
            <person name="Ikeda M."/>
            <person name="Ikeno M."/>
            <person name="Ito K."/>
            <person name="Ito S."/>
            <person name="Ito T."/>
            <person name="Ito Y."/>
            <person name="Ito Y."/>
            <person name="Iwabuchi A."/>
            <person name="Kamiya K."/>
            <person name="Karasawa W."/>
            <person name="Kurita K."/>
            <person name="Katagiri S."/>
            <person name="Kikuta A."/>
            <person name="Kobayashi H."/>
            <person name="Kobayashi N."/>
            <person name="Machita K."/>
            <person name="Maehara T."/>
            <person name="Masukawa M."/>
            <person name="Mizubayashi T."/>
            <person name="Mukai Y."/>
            <person name="Nagasaki H."/>
            <person name="Nagata Y."/>
            <person name="Naito S."/>
            <person name="Nakashima M."/>
            <person name="Nakama Y."/>
            <person name="Nakamichi Y."/>
            <person name="Nakamura M."/>
            <person name="Meguro A."/>
            <person name="Negishi M."/>
            <person name="Ohta I."/>
            <person name="Ohta T."/>
            <person name="Okamoto M."/>
            <person name="Ono N."/>
            <person name="Saji S."/>
            <person name="Sakaguchi M."/>
            <person name="Sakai K."/>
            <person name="Shibata M."/>
            <person name="Shimokawa T."/>
            <person name="Song J."/>
            <person name="Takazaki Y."/>
            <person name="Terasawa K."/>
            <person name="Tsugane M."/>
            <person name="Tsuji K."/>
            <person name="Ueda S."/>
            <person name="Waki K."/>
            <person name="Yamagata H."/>
            <person name="Yamamoto M."/>
            <person name="Yamamoto S."/>
            <person name="Yamane H."/>
            <person name="Yoshiki S."/>
            <person name="Yoshihara R."/>
            <person name="Yukawa K."/>
            <person name="Zhong H."/>
            <person name="Yano M."/>
            <person name="Yuan Q."/>
            <person name="Ouyang S."/>
            <person name="Liu J."/>
            <person name="Jones K.M."/>
            <person name="Gansberger K."/>
            <person name="Moffat K."/>
            <person name="Hill J."/>
            <person name="Bera J."/>
            <person name="Fadrosh D."/>
            <person name="Jin S."/>
            <person name="Johri S."/>
            <person name="Kim M."/>
            <person name="Overton L."/>
            <person name="Reardon M."/>
            <person name="Tsitrin T."/>
            <person name="Vuong H."/>
            <person name="Weaver B."/>
            <person name="Ciecko A."/>
            <person name="Tallon L."/>
            <person name="Jackson J."/>
            <person name="Pai G."/>
            <person name="Aken S.V."/>
            <person name="Utterback T."/>
            <person name="Reidmuller S."/>
            <person name="Feldblyum T."/>
            <person name="Hsiao J."/>
            <person name="Zismann V."/>
            <person name="Iobst S."/>
            <person name="de Vazeille A.R."/>
            <person name="Buell C.R."/>
            <person name="Ying K."/>
            <person name="Li Y."/>
            <person name="Lu T."/>
            <person name="Huang Y."/>
            <person name="Zhao Q."/>
            <person name="Feng Q."/>
            <person name="Zhang L."/>
            <person name="Zhu J."/>
            <person name="Weng Q."/>
            <person name="Mu J."/>
            <person name="Lu Y."/>
            <person name="Fan D."/>
            <person name="Liu Y."/>
            <person name="Guan J."/>
            <person name="Zhang Y."/>
            <person name="Yu S."/>
            <person name="Liu X."/>
            <person name="Zhang Y."/>
            <person name="Hong G."/>
            <person name="Han B."/>
            <person name="Choisne N."/>
            <person name="Demange N."/>
            <person name="Orjeda G."/>
            <person name="Samain S."/>
            <person name="Cattolico L."/>
            <person name="Pelletier E."/>
            <person name="Couloux A."/>
            <person name="Segurens B."/>
            <person name="Wincker P."/>
            <person name="D'Hont A."/>
            <person name="Scarpelli C."/>
            <person name="Weissenbach J."/>
            <person name="Salanoubat M."/>
            <person name="Quetier F."/>
            <person name="Yu Y."/>
            <person name="Kim H.R."/>
            <person name="Rambo T."/>
            <person name="Currie J."/>
            <person name="Collura K."/>
            <person name="Luo M."/>
            <person name="Yang T."/>
            <person name="Ammiraju J.S.S."/>
            <person name="Engler F."/>
            <person name="Soderlund C."/>
            <person name="Wing R.A."/>
            <person name="Palmer L.E."/>
            <person name="de la Bastide M."/>
            <person name="Spiegel L."/>
            <person name="Nascimento L."/>
            <person name="Zutavern T."/>
            <person name="O'Shaughnessy A."/>
            <person name="Dike S."/>
            <person name="Dedhia N."/>
            <person name="Preston R."/>
            <person name="Balija V."/>
            <person name="McCombie W.R."/>
            <person name="Chow T."/>
            <person name="Chen H."/>
            <person name="Chung M."/>
            <person name="Chen C."/>
            <person name="Shaw J."/>
            <person name="Wu H."/>
            <person name="Hsiao K."/>
            <person name="Chao Y."/>
            <person name="Chu M."/>
            <person name="Cheng C."/>
            <person name="Hour A."/>
            <person name="Lee P."/>
            <person name="Lin S."/>
            <person name="Lin Y."/>
            <person name="Liou J."/>
            <person name="Liu S."/>
            <person name="Hsing Y."/>
            <person name="Raghuvanshi S."/>
            <person name="Mohanty A."/>
            <person name="Bharti A.K."/>
            <person name="Gaur A."/>
            <person name="Gupta V."/>
            <person name="Kumar D."/>
            <person name="Ravi V."/>
            <person name="Vij S."/>
            <person name="Kapur A."/>
            <person name="Khurana P."/>
            <person name="Khurana P."/>
            <person name="Khurana J.P."/>
            <person name="Tyagi A.K."/>
            <person name="Gaikwad K."/>
            <person name="Singh A."/>
            <person name="Dalal V."/>
            <person name="Srivastava S."/>
            <person name="Dixit A."/>
            <person name="Pal A.K."/>
            <person name="Ghazi I.A."/>
            <person name="Yadav M."/>
            <person name="Pandit A."/>
            <person name="Bhargava A."/>
            <person name="Sureshbabu K."/>
            <person name="Batra K."/>
            <person name="Sharma T.R."/>
            <person name="Mohapatra T."/>
            <person name="Singh N.K."/>
            <person name="Messing J."/>
            <person name="Nelson A.B."/>
            <person name="Fuks G."/>
            <person name="Kavchok S."/>
            <person name="Keizer G."/>
            <person name="Linton E."/>
            <person name="Llaca V."/>
            <person name="Song R."/>
            <person name="Tanyolac B."/>
            <person name="Young S."/>
            <person name="Ho-Il K."/>
            <person name="Hahn J.H."/>
            <person name="Sangsakoo G."/>
            <person name="Vanavichit A."/>
            <person name="de Mattos Luiz.A.T."/>
            <person name="Zimmer P.D."/>
            <person name="Malone G."/>
            <person name="Dellagostin O."/>
            <person name="de Oliveira A.C."/>
            <person name="Bevan M."/>
            <person name="Bancroft I."/>
            <person name="Minx P."/>
            <person name="Cordum H."/>
            <person name="Wilson R."/>
            <person name="Cheng Z."/>
            <person name="Jin W."/>
            <person name="Jiang J."/>
            <person name="Leong S.A."/>
            <person name="Iwama H."/>
            <person name="Gojobori T."/>
            <person name="Itoh T."/>
            <person name="Niimura Y."/>
            <person name="Fujii Y."/>
            <person name="Habara T."/>
            <person name="Sakai H."/>
            <person name="Sato Y."/>
            <person name="Wilson G."/>
            <person name="Kumar K."/>
            <person name="McCouch S."/>
            <person name="Juretic N."/>
            <person name="Hoen D."/>
            <person name="Wright S."/>
            <person name="Bruskiewich R."/>
            <person name="Bureau T."/>
            <person name="Miyao A."/>
            <person name="Hirochika H."/>
            <person name="Nishikawa T."/>
            <person name="Kadowaki K."/>
            <person name="Sugiura M."/>
            <person name="Burr B."/>
            <person name="Sasaki T."/>
        </authorList>
    </citation>
    <scope>NUCLEOTIDE SEQUENCE [LARGE SCALE GENOMIC DNA]</scope>
    <source>
        <strain evidence="3">cv. Nipponbare</strain>
    </source>
</reference>
<protein>
    <submittedName>
        <fullName evidence="2">Os05g0301950 protein</fullName>
    </submittedName>
</protein>
<gene>
    <name evidence="2" type="ordered locus">Os05g0301950</name>
    <name evidence="2" type="ORF">OSNPB_050301950</name>
</gene>
<organism evidence="2 3">
    <name type="scientific">Oryza sativa subsp. japonica</name>
    <name type="common">Rice</name>
    <dbReference type="NCBI Taxonomy" id="39947"/>
    <lineage>
        <taxon>Eukaryota</taxon>
        <taxon>Viridiplantae</taxon>
        <taxon>Streptophyta</taxon>
        <taxon>Embryophyta</taxon>
        <taxon>Tracheophyta</taxon>
        <taxon>Spermatophyta</taxon>
        <taxon>Magnoliopsida</taxon>
        <taxon>Liliopsida</taxon>
        <taxon>Poales</taxon>
        <taxon>Poaceae</taxon>
        <taxon>BOP clade</taxon>
        <taxon>Oryzoideae</taxon>
        <taxon>Oryzeae</taxon>
        <taxon>Oryzinae</taxon>
        <taxon>Oryza</taxon>
        <taxon>Oryza sativa</taxon>
    </lineage>
</organism>
<reference evidence="2 3" key="2">
    <citation type="journal article" date="2013" name="Plant Cell Physiol.">
        <title>Rice Annotation Project Database (RAP-DB): an integrative and interactive database for rice genomics.</title>
        <authorList>
            <person name="Sakai H."/>
            <person name="Lee S.S."/>
            <person name="Tanaka T."/>
            <person name="Numa H."/>
            <person name="Kim J."/>
            <person name="Kawahara Y."/>
            <person name="Wakimoto H."/>
            <person name="Yang C.C."/>
            <person name="Iwamoto M."/>
            <person name="Abe T."/>
            <person name="Yamada Y."/>
            <person name="Muto A."/>
            <person name="Inokuchi H."/>
            <person name="Ikemura T."/>
            <person name="Matsumoto T."/>
            <person name="Sasaki T."/>
            <person name="Itoh T."/>
        </authorList>
    </citation>
    <scope>NUCLEOTIDE SEQUENCE [LARGE SCALE GENOMIC DNA]</scope>
    <source>
        <strain evidence="3">cv. Nipponbare</strain>
    </source>
</reference>
<dbReference type="AlphaFoldDB" id="A0A0P0WKF3"/>
<evidence type="ECO:0000313" key="2">
    <source>
        <dbReference type="EMBL" id="BAS93232.1"/>
    </source>
</evidence>
<reference evidence="2 3" key="3">
    <citation type="journal article" date="2013" name="Rice">
        <title>Improvement of the Oryza sativa Nipponbare reference genome using next generation sequence and optical map data.</title>
        <authorList>
            <person name="Kawahara Y."/>
            <person name="de la Bastide M."/>
            <person name="Hamilton J.P."/>
            <person name="Kanamori H."/>
            <person name="McCombie W.R."/>
            <person name="Ouyang S."/>
            <person name="Schwartz D.C."/>
            <person name="Tanaka T."/>
            <person name="Wu J."/>
            <person name="Zhou S."/>
            <person name="Childs K.L."/>
            <person name="Davidson R.M."/>
            <person name="Lin H."/>
            <person name="Quesada-Ocampo L."/>
            <person name="Vaillancourt B."/>
            <person name="Sakai H."/>
            <person name="Lee S.S."/>
            <person name="Kim J."/>
            <person name="Numa H."/>
            <person name="Itoh T."/>
            <person name="Buell C.R."/>
            <person name="Matsumoto T."/>
        </authorList>
    </citation>
    <scope>NUCLEOTIDE SEQUENCE [LARGE SCALE GENOMIC DNA]</scope>
    <source>
        <strain evidence="3">cv. Nipponbare</strain>
    </source>
</reference>
<dbReference type="InParanoid" id="A0A0P0WKF3"/>
<dbReference type="Proteomes" id="UP000059680">
    <property type="component" value="Chromosome 5"/>
</dbReference>
<keyword evidence="3" id="KW-1185">Reference proteome</keyword>
<accession>A0A0P0WKF3</accession>
<feature type="region of interest" description="Disordered" evidence="1">
    <location>
        <begin position="98"/>
        <end position="119"/>
    </location>
</feature>
<evidence type="ECO:0000313" key="3">
    <source>
        <dbReference type="Proteomes" id="UP000059680"/>
    </source>
</evidence>
<dbReference type="PaxDb" id="39947-A0A0P0WKF3"/>
<proteinExistence type="predicted"/>
<name>A0A0P0WKF3_ORYSJ</name>
<dbReference type="EMBL" id="AP014961">
    <property type="protein sequence ID" value="BAS93232.1"/>
    <property type="molecule type" value="Genomic_DNA"/>
</dbReference>